<keyword evidence="1" id="KW-1133">Transmembrane helix</keyword>
<organism evidence="2 3">
    <name type="scientific">Eshraghiella crossota CAG:259</name>
    <dbReference type="NCBI Taxonomy" id="1263062"/>
    <lineage>
        <taxon>Bacteria</taxon>
        <taxon>Bacillati</taxon>
        <taxon>Bacillota</taxon>
        <taxon>Clostridia</taxon>
        <taxon>Lachnospirales</taxon>
        <taxon>Lachnospiraceae</taxon>
        <taxon>Eshraghiella</taxon>
    </lineage>
</organism>
<evidence type="ECO:0008006" key="4">
    <source>
        <dbReference type="Google" id="ProtNLM"/>
    </source>
</evidence>
<dbReference type="Proteomes" id="UP000018300">
    <property type="component" value="Unassembled WGS sequence"/>
</dbReference>
<dbReference type="AlphaFoldDB" id="R5LHB9"/>
<keyword evidence="1" id="KW-0472">Membrane</keyword>
<reference evidence="2" key="1">
    <citation type="submission" date="2012-11" db="EMBL/GenBank/DDBJ databases">
        <title>Dependencies among metagenomic species, viruses, plasmids and units of genetic variation.</title>
        <authorList>
            <person name="Nielsen H.B."/>
            <person name="Almeida M."/>
            <person name="Juncker A.S."/>
            <person name="Rasmussen S."/>
            <person name="Li J."/>
            <person name="Sunagawa S."/>
            <person name="Plichta D."/>
            <person name="Gautier L."/>
            <person name="Le Chatelier E."/>
            <person name="Peletier E."/>
            <person name="Bonde I."/>
            <person name="Nielsen T."/>
            <person name="Manichanh C."/>
            <person name="Arumugam M."/>
            <person name="Batto J."/>
            <person name="Santos M.B.Q.D."/>
            <person name="Blom N."/>
            <person name="Borruel N."/>
            <person name="Burgdorf K.S."/>
            <person name="Boumezbeur F."/>
            <person name="Casellas F."/>
            <person name="Dore J."/>
            <person name="Guarner F."/>
            <person name="Hansen T."/>
            <person name="Hildebrand F."/>
            <person name="Kaas R.S."/>
            <person name="Kennedy S."/>
            <person name="Kristiansen K."/>
            <person name="Kultima J.R."/>
            <person name="Leonard P."/>
            <person name="Levenez F."/>
            <person name="Lund O."/>
            <person name="Moumen B."/>
            <person name="Le Paslier D."/>
            <person name="Pons N."/>
            <person name="Pedersen O."/>
            <person name="Prifti E."/>
            <person name="Qin J."/>
            <person name="Raes J."/>
            <person name="Tap J."/>
            <person name="Tims S."/>
            <person name="Ussery D.W."/>
            <person name="Yamada T."/>
            <person name="MetaHit consortium"/>
            <person name="Renault P."/>
            <person name="Sicheritz-Ponten T."/>
            <person name="Bork P."/>
            <person name="Wang J."/>
            <person name="Brunak S."/>
            <person name="Ehrlich S.D."/>
        </authorList>
    </citation>
    <scope>NUCLEOTIDE SEQUENCE [LARGE SCALE GENOMIC DNA]</scope>
</reference>
<feature type="transmembrane region" description="Helical" evidence="1">
    <location>
        <begin position="104"/>
        <end position="129"/>
    </location>
</feature>
<evidence type="ECO:0000256" key="1">
    <source>
        <dbReference type="SAM" id="Phobius"/>
    </source>
</evidence>
<protein>
    <recommendedName>
        <fullName evidence="4">DUF3592 domain-containing protein</fullName>
    </recommendedName>
</protein>
<gene>
    <name evidence="2" type="ORF">BN569_00476</name>
</gene>
<dbReference type="EMBL" id="CAYU010000049">
    <property type="protein sequence ID" value="CCY76899.1"/>
    <property type="molecule type" value="Genomic_DNA"/>
</dbReference>
<sequence length="225" mass="25364">MKEKKTIKQLIVVISLIGLALVGLGTFFMVKDLKHKKESYKVTVHITDVEQVGEDSYLYYVDYTAGGKEYSHVVYKPSNDKNAHPGGSEKAYADKDNPYNLRRIYGPVIVIFLYIMGIAVTAAGLSVCIKEIKKKKMDKSHYVYAEIFDVCVDYSVAVNEICPFVIKCRYNDPETGKEIIFTSGHCYDDPGQVYSPGEQIKVYVEGSTYENYLVDLEKFESLGLG</sequence>
<proteinExistence type="predicted"/>
<comment type="caution">
    <text evidence="2">The sequence shown here is derived from an EMBL/GenBank/DDBJ whole genome shotgun (WGS) entry which is preliminary data.</text>
</comment>
<accession>R5LHB9</accession>
<keyword evidence="1" id="KW-0812">Transmembrane</keyword>
<evidence type="ECO:0000313" key="3">
    <source>
        <dbReference type="Proteomes" id="UP000018300"/>
    </source>
</evidence>
<name>R5LHB9_9FIRM</name>
<evidence type="ECO:0000313" key="2">
    <source>
        <dbReference type="EMBL" id="CCY76899.1"/>
    </source>
</evidence>
<feature type="transmembrane region" description="Helical" evidence="1">
    <location>
        <begin position="12"/>
        <end position="30"/>
    </location>
</feature>